<evidence type="ECO:0000313" key="1">
    <source>
        <dbReference type="EMBL" id="GGI34096.1"/>
    </source>
</evidence>
<comment type="caution">
    <text evidence="1">The sequence shown here is derived from an EMBL/GenBank/DDBJ whole genome shotgun (WGS) entry which is preliminary data.</text>
</comment>
<dbReference type="Pfam" id="PF11843">
    <property type="entry name" value="DUF3363"/>
    <property type="match status" value="2"/>
</dbReference>
<dbReference type="AlphaFoldDB" id="A0AA88BCT1"/>
<reference evidence="1" key="2">
    <citation type="submission" date="2022-12" db="EMBL/GenBank/DDBJ databases">
        <authorList>
            <person name="Sun Q."/>
            <person name="Zhou Y."/>
        </authorList>
    </citation>
    <scope>NUCLEOTIDE SEQUENCE</scope>
    <source>
        <strain evidence="1">CGMCC 1.15034</strain>
    </source>
</reference>
<gene>
    <name evidence="1" type="ORF">GCM10010987_77710</name>
</gene>
<evidence type="ECO:0000313" key="2">
    <source>
        <dbReference type="Proteomes" id="UP000625079"/>
    </source>
</evidence>
<name>A0AA88BCT1_9BRAD</name>
<proteinExistence type="predicted"/>
<accession>A0AA88BCT1</accession>
<dbReference type="EMBL" id="BMHC01000038">
    <property type="protein sequence ID" value="GGI34096.1"/>
    <property type="molecule type" value="Genomic_DNA"/>
</dbReference>
<organism evidence="1 2">
    <name type="scientific">Bradyrhizobium guangdongense</name>
    <dbReference type="NCBI Taxonomy" id="1325090"/>
    <lineage>
        <taxon>Bacteria</taxon>
        <taxon>Pseudomonadati</taxon>
        <taxon>Pseudomonadota</taxon>
        <taxon>Alphaproteobacteria</taxon>
        <taxon>Hyphomicrobiales</taxon>
        <taxon>Nitrobacteraceae</taxon>
        <taxon>Bradyrhizobium</taxon>
    </lineage>
</organism>
<sequence length="600" mass="66664">MHLSVLTKIYEERTTVNTKDSELHIRPGRIRSTRAPKAKSFFNQVLQAAQKAGHTSASSMSRGGRVGRSTFGRGRLQFARNRLFSAARRVTVKARVARHKGLAFGSASLAAHISYLRRDGVTRSGERASLFDAEREEVDGSAFAERCKGDRHHFRFIIAPEDGGEMSDLKAFTRDLARQMKADLGTRLDWVAVDHWNTDNPHIHLLVRGVSDNVEDLVISRDYISQGLRSRAEELASIELGPKAEHEIRRALEREVFAERWTRLDREIRLAADETGYLDLRPDREGISDPEIRRLMIGRLQHLQKMGLASSAVPGEWMVGLDAEPHLRDLAIRGDIIKTMHQAMTERGQERSLSEFAVTGERTTAPIIGRLLATGLHDELTGEAYALIDATDGRLHHVRFRGLEAFEQAPPIGGIVEVRQFGGMDEQRPTRVLANRSDFDLPAQIGAPGATWLDHRLVERDSMPLALGGFGREARQAMQARAEHLAEAGLAHRAGGRIILQRDLLNTLRRRELEAAGAEIAAETGLPHAQAAVGEQVAGTYRKSLSLTSGRFALIDNGLGFQLVPWTRELEKRLGQHVTGSVRDGGGIEWSFGRKRDLGL</sequence>
<reference evidence="1" key="1">
    <citation type="journal article" date="2014" name="Int. J. Syst. Evol. Microbiol.">
        <title>Complete genome sequence of Corynebacterium casei LMG S-19264T (=DSM 44701T), isolated from a smear-ripened cheese.</title>
        <authorList>
            <consortium name="US DOE Joint Genome Institute (JGI-PGF)"/>
            <person name="Walter F."/>
            <person name="Albersmeier A."/>
            <person name="Kalinowski J."/>
            <person name="Ruckert C."/>
        </authorList>
    </citation>
    <scope>NUCLEOTIDE SEQUENCE</scope>
    <source>
        <strain evidence="1">CGMCC 1.15034</strain>
    </source>
</reference>
<dbReference type="InterPro" id="IPR021795">
    <property type="entry name" value="DUF3363"/>
</dbReference>
<protein>
    <submittedName>
        <fullName evidence="1">Type VI secretion protein</fullName>
    </submittedName>
</protein>
<dbReference type="Proteomes" id="UP000625079">
    <property type="component" value="Unassembled WGS sequence"/>
</dbReference>